<dbReference type="PROSITE" id="PS50110">
    <property type="entry name" value="RESPONSE_REGULATORY"/>
    <property type="match status" value="1"/>
</dbReference>
<dbReference type="Proteomes" id="UP000732193">
    <property type="component" value="Unassembled WGS sequence"/>
</dbReference>
<comment type="caution">
    <text evidence="8">The sequence shown here is derived from an EMBL/GenBank/DDBJ whole genome shotgun (WGS) entry which is preliminary data.</text>
</comment>
<dbReference type="AlphaFoldDB" id="A0AAE2W1L2"/>
<dbReference type="InterPro" id="IPR039420">
    <property type="entry name" value="WalR-like"/>
</dbReference>
<keyword evidence="1 6" id="KW-0597">Phosphoprotein</keyword>
<feature type="domain" description="Response regulatory" evidence="7">
    <location>
        <begin position="2"/>
        <end position="121"/>
    </location>
</feature>
<keyword evidence="4" id="KW-0238">DNA-binding</keyword>
<dbReference type="InterPro" id="IPR001789">
    <property type="entry name" value="Sig_transdc_resp-reg_receiver"/>
</dbReference>
<reference evidence="8 9" key="1">
    <citation type="submission" date="2021-01" db="EMBL/GenBank/DDBJ databases">
        <title>Diatom-associated Roseobacters Show Island Model of Population Structure.</title>
        <authorList>
            <person name="Qu L."/>
            <person name="Feng X."/>
            <person name="Chen Y."/>
            <person name="Li L."/>
            <person name="Wang X."/>
            <person name="Hu Z."/>
            <person name="Wang H."/>
            <person name="Luo H."/>
        </authorList>
    </citation>
    <scope>NUCLEOTIDE SEQUENCE [LARGE SCALE GENOMIC DNA]</scope>
    <source>
        <strain evidence="8 9">TR60-84</strain>
    </source>
</reference>
<protein>
    <submittedName>
        <fullName evidence="8">Response regulator</fullName>
    </submittedName>
</protein>
<dbReference type="EMBL" id="JAFBRM010000005">
    <property type="protein sequence ID" value="MBM1715342.1"/>
    <property type="molecule type" value="Genomic_DNA"/>
</dbReference>
<dbReference type="GO" id="GO:0005829">
    <property type="term" value="C:cytosol"/>
    <property type="evidence" value="ECO:0007669"/>
    <property type="project" value="TreeGrafter"/>
</dbReference>
<keyword evidence="5" id="KW-0804">Transcription</keyword>
<sequence length="308" mass="34636">MRLLAVDDDSVILELLEVFLSSIGYDDVEYVTSGAEALKTIENARTPFDCILLDIQMPGMTGIELIPQVRSIDDYLFTPIIMLTAMLDRNWIAEAFVAGAWDYVSKPFELYELETRLHAAELRLSETRRFYARPDQAPAQLEIPAKRQIALKRPRKFEAVSQSGLILEDAFENCLLRIRDEVGSDLRVLMIEVDGFNNRLCSLSERKRARYPAEMAKQLGRALSSTQAIVTYRGGGQFMALSFTFDSSDVENMDALVQKAARRTDNKIFGPQDGVTACRTAFARASDVPCGSDPLRIIHVAQERLRLS</sequence>
<dbReference type="Gene3D" id="3.40.50.2300">
    <property type="match status" value="1"/>
</dbReference>
<dbReference type="PANTHER" id="PTHR48111:SF1">
    <property type="entry name" value="TWO-COMPONENT RESPONSE REGULATOR ORR33"/>
    <property type="match status" value="1"/>
</dbReference>
<evidence type="ECO:0000256" key="5">
    <source>
        <dbReference type="ARBA" id="ARBA00023163"/>
    </source>
</evidence>
<dbReference type="GO" id="GO:0032993">
    <property type="term" value="C:protein-DNA complex"/>
    <property type="evidence" value="ECO:0007669"/>
    <property type="project" value="TreeGrafter"/>
</dbReference>
<keyword evidence="9" id="KW-1185">Reference proteome</keyword>
<feature type="modified residue" description="4-aspartylphosphate" evidence="6">
    <location>
        <position position="54"/>
    </location>
</feature>
<dbReference type="PANTHER" id="PTHR48111">
    <property type="entry name" value="REGULATOR OF RPOS"/>
    <property type="match status" value="1"/>
</dbReference>
<keyword evidence="2" id="KW-0902">Two-component regulatory system</keyword>
<evidence type="ECO:0000256" key="1">
    <source>
        <dbReference type="ARBA" id="ARBA00022553"/>
    </source>
</evidence>
<dbReference type="SMART" id="SM00448">
    <property type="entry name" value="REC"/>
    <property type="match status" value="1"/>
</dbReference>
<evidence type="ECO:0000256" key="2">
    <source>
        <dbReference type="ARBA" id="ARBA00023012"/>
    </source>
</evidence>
<dbReference type="RefSeq" id="WP_203243155.1">
    <property type="nucleotide sequence ID" value="NZ_JAFBRH010000005.1"/>
</dbReference>
<dbReference type="GO" id="GO:0000156">
    <property type="term" value="F:phosphorelay response regulator activity"/>
    <property type="evidence" value="ECO:0007669"/>
    <property type="project" value="TreeGrafter"/>
</dbReference>
<proteinExistence type="predicted"/>
<dbReference type="Pfam" id="PF00072">
    <property type="entry name" value="Response_reg"/>
    <property type="match status" value="1"/>
</dbReference>
<gene>
    <name evidence="8" type="ORF">JQV55_17370</name>
</gene>
<evidence type="ECO:0000256" key="6">
    <source>
        <dbReference type="PROSITE-ProRule" id="PRU00169"/>
    </source>
</evidence>
<dbReference type="GO" id="GO:0006355">
    <property type="term" value="P:regulation of DNA-templated transcription"/>
    <property type="evidence" value="ECO:0007669"/>
    <property type="project" value="TreeGrafter"/>
</dbReference>
<evidence type="ECO:0000256" key="3">
    <source>
        <dbReference type="ARBA" id="ARBA00023015"/>
    </source>
</evidence>
<dbReference type="GO" id="GO:0000976">
    <property type="term" value="F:transcription cis-regulatory region binding"/>
    <property type="evidence" value="ECO:0007669"/>
    <property type="project" value="TreeGrafter"/>
</dbReference>
<dbReference type="SUPFAM" id="SSF52172">
    <property type="entry name" value="CheY-like"/>
    <property type="match status" value="1"/>
</dbReference>
<accession>A0AAE2W1L2</accession>
<evidence type="ECO:0000256" key="4">
    <source>
        <dbReference type="ARBA" id="ARBA00023125"/>
    </source>
</evidence>
<evidence type="ECO:0000313" key="8">
    <source>
        <dbReference type="EMBL" id="MBM1715342.1"/>
    </source>
</evidence>
<dbReference type="InterPro" id="IPR011006">
    <property type="entry name" value="CheY-like_superfamily"/>
</dbReference>
<keyword evidence="3" id="KW-0805">Transcription regulation</keyword>
<name>A0AAE2W1L2_9RHOB</name>
<evidence type="ECO:0000259" key="7">
    <source>
        <dbReference type="PROSITE" id="PS50110"/>
    </source>
</evidence>
<evidence type="ECO:0000313" key="9">
    <source>
        <dbReference type="Proteomes" id="UP000732193"/>
    </source>
</evidence>
<organism evidence="8 9">
    <name type="scientific">Sulfitobacter geojensis</name>
    <dbReference type="NCBI Taxonomy" id="1342299"/>
    <lineage>
        <taxon>Bacteria</taxon>
        <taxon>Pseudomonadati</taxon>
        <taxon>Pseudomonadota</taxon>
        <taxon>Alphaproteobacteria</taxon>
        <taxon>Rhodobacterales</taxon>
        <taxon>Roseobacteraceae</taxon>
        <taxon>Sulfitobacter</taxon>
    </lineage>
</organism>